<dbReference type="AlphaFoldDB" id="A0A2Z3YVR7"/>
<dbReference type="GO" id="GO:0004177">
    <property type="term" value="F:aminopeptidase activity"/>
    <property type="evidence" value="ECO:0007669"/>
    <property type="project" value="UniProtKB-KW"/>
</dbReference>
<evidence type="ECO:0000259" key="2">
    <source>
        <dbReference type="Pfam" id="PF00326"/>
    </source>
</evidence>
<keyword evidence="4" id="KW-1185">Reference proteome</keyword>
<dbReference type="OrthoDB" id="128799at2"/>
<dbReference type="EMBL" id="CP024988">
    <property type="protein sequence ID" value="AWT25513.1"/>
    <property type="molecule type" value="Genomic_DNA"/>
</dbReference>
<dbReference type="InterPro" id="IPR029058">
    <property type="entry name" value="AB_hydrolase_fold"/>
</dbReference>
<keyword evidence="3" id="KW-0645">Protease</keyword>
<feature type="domain" description="Peptidase S9 prolyl oligopeptidase catalytic" evidence="2">
    <location>
        <begin position="399"/>
        <end position="599"/>
    </location>
</feature>
<dbReference type="SUPFAM" id="SSF50993">
    <property type="entry name" value="Peptidase/esterase 'gauge' domain"/>
    <property type="match status" value="1"/>
</dbReference>
<gene>
    <name evidence="3" type="primary">dapb3</name>
    <name evidence="3" type="ORF">Csp1_07030</name>
</gene>
<dbReference type="KEGG" id="cpre:Csp1_07030"/>
<name>A0A2Z3YVR7_9CORY</name>
<proteinExistence type="predicted"/>
<dbReference type="PRINTS" id="PR00862">
    <property type="entry name" value="PROLIGOPTASE"/>
</dbReference>
<dbReference type="Pfam" id="PF00326">
    <property type="entry name" value="Peptidase_S9"/>
    <property type="match status" value="1"/>
</dbReference>
<accession>A0A2Z3YVR7</accession>
<dbReference type="Gene3D" id="2.130.10.120">
    <property type="entry name" value="Prolyl oligopeptidase, N-terminal domain"/>
    <property type="match status" value="1"/>
</dbReference>
<dbReference type="PANTHER" id="PTHR42776:SF27">
    <property type="entry name" value="DIPEPTIDYL PEPTIDASE FAMILY MEMBER 6"/>
    <property type="match status" value="1"/>
</dbReference>
<dbReference type="Proteomes" id="UP000247696">
    <property type="component" value="Chromosome"/>
</dbReference>
<reference evidence="4" key="1">
    <citation type="submission" date="2017-11" db="EMBL/GenBank/DDBJ databases">
        <title>Otitis media/interna in a cat caused by the recently described species Corynebacterium provencense.</title>
        <authorList>
            <person name="Kittl S."/>
            <person name="Brodard I."/>
            <person name="Rychener L."/>
            <person name="Jores J."/>
            <person name="Roosje P."/>
            <person name="Gobeli Brawand S."/>
        </authorList>
    </citation>
    <scope>NUCLEOTIDE SEQUENCE [LARGE SCALE GENOMIC DNA]</scope>
    <source>
        <strain evidence="4">17KM38</strain>
    </source>
</reference>
<dbReference type="RefSeq" id="WP_110482434.1">
    <property type="nucleotide sequence ID" value="NZ_CP024988.1"/>
</dbReference>
<evidence type="ECO:0000256" key="1">
    <source>
        <dbReference type="ARBA" id="ARBA00022801"/>
    </source>
</evidence>
<dbReference type="EC" id="3.4.14.-" evidence="3"/>
<dbReference type="InterPro" id="IPR002470">
    <property type="entry name" value="Peptidase_S9A"/>
</dbReference>
<dbReference type="PANTHER" id="PTHR42776">
    <property type="entry name" value="SERINE PEPTIDASE S9 FAMILY MEMBER"/>
    <property type="match status" value="1"/>
</dbReference>
<dbReference type="InterPro" id="IPR001375">
    <property type="entry name" value="Peptidase_S9_cat"/>
</dbReference>
<dbReference type="GO" id="GO:0004252">
    <property type="term" value="F:serine-type endopeptidase activity"/>
    <property type="evidence" value="ECO:0007669"/>
    <property type="project" value="InterPro"/>
</dbReference>
<organism evidence="3 4">
    <name type="scientific">Corynebacterium provencense</name>
    <dbReference type="NCBI Taxonomy" id="1737425"/>
    <lineage>
        <taxon>Bacteria</taxon>
        <taxon>Bacillati</taxon>
        <taxon>Actinomycetota</taxon>
        <taxon>Actinomycetes</taxon>
        <taxon>Mycobacteriales</taxon>
        <taxon>Corynebacteriaceae</taxon>
        <taxon>Corynebacterium</taxon>
    </lineage>
</organism>
<dbReference type="GO" id="GO:0006508">
    <property type="term" value="P:proteolysis"/>
    <property type="evidence" value="ECO:0007669"/>
    <property type="project" value="InterPro"/>
</dbReference>
<protein>
    <submittedName>
        <fullName evidence="3">Dipeptidyl aminopeptidase BIII</fullName>
        <ecNumber evidence="3">3.4.14.-</ecNumber>
    </submittedName>
</protein>
<keyword evidence="3" id="KW-0031">Aminopeptidase</keyword>
<keyword evidence="1 3" id="KW-0378">Hydrolase</keyword>
<dbReference type="Gene3D" id="3.40.50.1820">
    <property type="entry name" value="alpha/beta hydrolase"/>
    <property type="match status" value="1"/>
</dbReference>
<dbReference type="STRING" id="1737425.GCA_900049755_00591"/>
<dbReference type="SUPFAM" id="SSF53474">
    <property type="entry name" value="alpha/beta-Hydrolases"/>
    <property type="match status" value="1"/>
</dbReference>
<evidence type="ECO:0000313" key="3">
    <source>
        <dbReference type="EMBL" id="AWT25513.1"/>
    </source>
</evidence>
<sequence>MKHTTAVDIAPDGSALAFVLRDDAVPDGLPVAMQAPLVDGVLGPARPVRIPTDGPAVAVRYSPHAHWLAVEIAASGTERTEIWLVSTDPGDDSAVLLRDISDAKTSLVEWNSGVLAVDAVRDDGVAEGRLVSPDDGSTQVIDRRVDGKLVAANAGHALMRVGPRANRELLLIGPDGSWRPLLPPQPGATTDAGCILPPRSDGEPVLLVCSDHHSDRRRVLRVHAKNGVMRSRDLIAHREADVDEFCVSRDEATAAVLWNRSGRSSLELLQLDRDQRVLVRRAVPLPGLVARGPRLTDDGSVLALTVESPGSPPTVHLVDTRTGHSTAVAGEGGSGARPGEPELVHYTARDGVELSGWLYRAAGADGGTAAGPQPTLVHFHGGPEGQSRPEHHDVLRAVISAGVSVFTPNIRGSSGSGRVFQHADNRYGRFSGIRDLEDSANFLVDAGFADPARLAVSGRSYGGYLVNIAVTWFPDLFRAAVCACGMSDLETFYRNTEPWIASAAYPKYGYPIQDGELLRSVSPLRRVLDGGEVNTPVLFIHGLHDTNVPPSEYRQMKAALDDRGVFTQALELEDEGHVFVREVNRQRIAEAMVGWLRRHGVAD</sequence>
<evidence type="ECO:0000313" key="4">
    <source>
        <dbReference type="Proteomes" id="UP000247696"/>
    </source>
</evidence>